<sequence length="205" mass="22951">MRRAYEDAELLDLVRRYVTPDRRYLKLGGSLLRLEGPEYDRFARALVEDAGLITSDELAVLLEGGWRERRTAAWLIAVSGRTEFRERLGDLLLASEVCCAGLAYCVALATFGTPHDADLLADYLDRYLRRPDLAYNQLVAMGALLYLDLNLGADHASRFLVPDGLWHQWLQGAPGGAPRDPATFLSLIRRLRAFVDDCAELRPSG</sequence>
<reference evidence="1" key="2">
    <citation type="submission" date="2020-09" db="EMBL/GenBank/DDBJ databases">
        <authorList>
            <person name="Sun Q."/>
            <person name="Ohkuma M."/>
        </authorList>
    </citation>
    <scope>NUCLEOTIDE SEQUENCE</scope>
    <source>
        <strain evidence="1">JCM 3172</strain>
    </source>
</reference>
<dbReference type="Pfam" id="PF19463">
    <property type="entry name" value="DUF6000"/>
    <property type="match status" value="1"/>
</dbReference>
<dbReference type="InterPro" id="IPR046042">
    <property type="entry name" value="DUF6000"/>
</dbReference>
<protein>
    <submittedName>
        <fullName evidence="1">Uncharacterized protein</fullName>
    </submittedName>
</protein>
<dbReference type="RefSeq" id="WP_229833143.1">
    <property type="nucleotide sequence ID" value="NZ_BMQQ01000018.1"/>
</dbReference>
<proteinExistence type="predicted"/>
<comment type="caution">
    <text evidence="1">The sequence shown here is derived from an EMBL/GenBank/DDBJ whole genome shotgun (WGS) entry which is preliminary data.</text>
</comment>
<accession>A0A918HAR1</accession>
<dbReference type="EMBL" id="BMQQ01000018">
    <property type="protein sequence ID" value="GGT46459.1"/>
    <property type="molecule type" value="Genomic_DNA"/>
</dbReference>
<organism evidence="1 2">
    <name type="scientific">Streptomyces purpureus</name>
    <dbReference type="NCBI Taxonomy" id="1951"/>
    <lineage>
        <taxon>Bacteria</taxon>
        <taxon>Bacillati</taxon>
        <taxon>Actinomycetota</taxon>
        <taxon>Actinomycetes</taxon>
        <taxon>Kitasatosporales</taxon>
        <taxon>Streptomycetaceae</taxon>
        <taxon>Streptomyces</taxon>
    </lineage>
</organism>
<reference evidence="1" key="1">
    <citation type="journal article" date="2014" name="Int. J. Syst. Evol. Microbiol.">
        <title>Complete genome sequence of Corynebacterium casei LMG S-19264T (=DSM 44701T), isolated from a smear-ripened cheese.</title>
        <authorList>
            <consortium name="US DOE Joint Genome Institute (JGI-PGF)"/>
            <person name="Walter F."/>
            <person name="Albersmeier A."/>
            <person name="Kalinowski J."/>
            <person name="Ruckert C."/>
        </authorList>
    </citation>
    <scope>NUCLEOTIDE SEQUENCE</scope>
    <source>
        <strain evidence="1">JCM 3172</strain>
    </source>
</reference>
<keyword evidence="2" id="KW-1185">Reference proteome</keyword>
<evidence type="ECO:0000313" key="1">
    <source>
        <dbReference type="EMBL" id="GGT46459.1"/>
    </source>
</evidence>
<gene>
    <name evidence="1" type="ORF">GCM10014713_45590</name>
</gene>
<name>A0A918HAR1_9ACTN</name>
<dbReference type="Proteomes" id="UP000619486">
    <property type="component" value="Unassembled WGS sequence"/>
</dbReference>
<dbReference type="AlphaFoldDB" id="A0A918HAR1"/>
<evidence type="ECO:0000313" key="2">
    <source>
        <dbReference type="Proteomes" id="UP000619486"/>
    </source>
</evidence>